<reference evidence="3" key="2">
    <citation type="submission" date="2015-01" db="EMBL/GenBank/DDBJ databases">
        <title>Evolutionary Origins and Diversification of the Mycorrhizal Mutualists.</title>
        <authorList>
            <consortium name="DOE Joint Genome Institute"/>
            <consortium name="Mycorrhizal Genomics Consortium"/>
            <person name="Kohler A."/>
            <person name="Kuo A."/>
            <person name="Nagy L.G."/>
            <person name="Floudas D."/>
            <person name="Copeland A."/>
            <person name="Barry K.W."/>
            <person name="Cichocki N."/>
            <person name="Veneault-Fourrey C."/>
            <person name="LaButti K."/>
            <person name="Lindquist E.A."/>
            <person name="Lipzen A."/>
            <person name="Lundell T."/>
            <person name="Morin E."/>
            <person name="Murat C."/>
            <person name="Riley R."/>
            <person name="Ohm R."/>
            <person name="Sun H."/>
            <person name="Tunlid A."/>
            <person name="Henrissat B."/>
            <person name="Grigoriev I.V."/>
            <person name="Hibbett D.S."/>
            <person name="Martin F."/>
        </authorList>
    </citation>
    <scope>NUCLEOTIDE SEQUENCE [LARGE SCALE GENOMIC DNA]</scope>
    <source>
        <strain evidence="3">h7</strain>
    </source>
</reference>
<proteinExistence type="predicted"/>
<evidence type="ECO:0000256" key="1">
    <source>
        <dbReference type="SAM" id="MobiDB-lite"/>
    </source>
</evidence>
<evidence type="ECO:0000313" key="2">
    <source>
        <dbReference type="EMBL" id="KIM43186.1"/>
    </source>
</evidence>
<reference evidence="2 3" key="1">
    <citation type="submission" date="2014-04" db="EMBL/GenBank/DDBJ databases">
        <authorList>
            <consortium name="DOE Joint Genome Institute"/>
            <person name="Kuo A."/>
            <person name="Gay G."/>
            <person name="Dore J."/>
            <person name="Kohler A."/>
            <person name="Nagy L.G."/>
            <person name="Floudas D."/>
            <person name="Copeland A."/>
            <person name="Barry K.W."/>
            <person name="Cichocki N."/>
            <person name="Veneault-Fourrey C."/>
            <person name="LaButti K."/>
            <person name="Lindquist E.A."/>
            <person name="Lipzen A."/>
            <person name="Lundell T."/>
            <person name="Morin E."/>
            <person name="Murat C."/>
            <person name="Sun H."/>
            <person name="Tunlid A."/>
            <person name="Henrissat B."/>
            <person name="Grigoriev I.V."/>
            <person name="Hibbett D.S."/>
            <person name="Martin F."/>
            <person name="Nordberg H.P."/>
            <person name="Cantor M.N."/>
            <person name="Hua S.X."/>
        </authorList>
    </citation>
    <scope>NUCLEOTIDE SEQUENCE [LARGE SCALE GENOMIC DNA]</scope>
    <source>
        <strain evidence="3">h7</strain>
    </source>
</reference>
<feature type="compositionally biased region" description="Basic residues" evidence="1">
    <location>
        <begin position="40"/>
        <end position="49"/>
    </location>
</feature>
<dbReference type="HOGENOM" id="CLU_179512_0_0_1"/>
<dbReference type="OrthoDB" id="3238347at2759"/>
<accession>A0A0C3CHX1</accession>
<feature type="region of interest" description="Disordered" evidence="1">
    <location>
        <begin position="1"/>
        <end position="57"/>
    </location>
</feature>
<name>A0A0C3CHX1_HEBCY</name>
<evidence type="ECO:0000313" key="3">
    <source>
        <dbReference type="Proteomes" id="UP000053424"/>
    </source>
</evidence>
<feature type="compositionally biased region" description="Basic residues" evidence="1">
    <location>
        <begin position="1"/>
        <end position="16"/>
    </location>
</feature>
<organism evidence="2 3">
    <name type="scientific">Hebeloma cylindrosporum</name>
    <dbReference type="NCBI Taxonomy" id="76867"/>
    <lineage>
        <taxon>Eukaryota</taxon>
        <taxon>Fungi</taxon>
        <taxon>Dikarya</taxon>
        <taxon>Basidiomycota</taxon>
        <taxon>Agaricomycotina</taxon>
        <taxon>Agaricomycetes</taxon>
        <taxon>Agaricomycetidae</taxon>
        <taxon>Agaricales</taxon>
        <taxon>Agaricineae</taxon>
        <taxon>Hymenogastraceae</taxon>
        <taxon>Hebeloma</taxon>
    </lineage>
</organism>
<protein>
    <submittedName>
        <fullName evidence="2">Uncharacterized protein</fullName>
    </submittedName>
</protein>
<feature type="compositionally biased region" description="Low complexity" evidence="1">
    <location>
        <begin position="17"/>
        <end position="31"/>
    </location>
</feature>
<keyword evidence="3" id="KW-1185">Reference proteome</keyword>
<dbReference type="EMBL" id="KN831776">
    <property type="protein sequence ID" value="KIM43186.1"/>
    <property type="molecule type" value="Genomic_DNA"/>
</dbReference>
<dbReference type="AlphaFoldDB" id="A0A0C3CHX1"/>
<dbReference type="Proteomes" id="UP000053424">
    <property type="component" value="Unassembled WGS sequence"/>
</dbReference>
<gene>
    <name evidence="2" type="ORF">M413DRAFT_69535</name>
</gene>
<sequence>MGKSAKLHKRVSKKLKSGTSTAISTPIASSSQVQVESAKKRSLLRKGKKTQASANSEKPILGDADYVSLMMGGRRKAREEARKLPQDSL</sequence>